<evidence type="ECO:0000256" key="1">
    <source>
        <dbReference type="SAM" id="MobiDB-lite"/>
    </source>
</evidence>
<reference evidence="2" key="1">
    <citation type="submission" date="2019-08" db="EMBL/GenBank/DDBJ databases">
        <authorList>
            <person name="Kucharzyk K."/>
            <person name="Murdoch R.W."/>
            <person name="Higgins S."/>
            <person name="Loffler F."/>
        </authorList>
    </citation>
    <scope>NUCLEOTIDE SEQUENCE</scope>
</reference>
<organism evidence="2">
    <name type="scientific">bioreactor metagenome</name>
    <dbReference type="NCBI Taxonomy" id="1076179"/>
    <lineage>
        <taxon>unclassified sequences</taxon>
        <taxon>metagenomes</taxon>
        <taxon>ecological metagenomes</taxon>
    </lineage>
</organism>
<protein>
    <submittedName>
        <fullName evidence="2">Uncharacterized protein</fullName>
    </submittedName>
</protein>
<dbReference type="AlphaFoldDB" id="A0A644TZM5"/>
<feature type="region of interest" description="Disordered" evidence="1">
    <location>
        <begin position="79"/>
        <end position="100"/>
    </location>
</feature>
<feature type="compositionally biased region" description="Basic and acidic residues" evidence="1">
    <location>
        <begin position="79"/>
        <end position="96"/>
    </location>
</feature>
<proteinExistence type="predicted"/>
<accession>A0A644TZM5</accession>
<feature type="region of interest" description="Disordered" evidence="1">
    <location>
        <begin position="10"/>
        <end position="29"/>
    </location>
</feature>
<name>A0A644TZM5_9ZZZZ</name>
<dbReference type="AntiFam" id="ANF00133">
    <property type="entry name" value="Shadow ORF (opposite mccA)"/>
</dbReference>
<feature type="region of interest" description="Disordered" evidence="1">
    <location>
        <begin position="1163"/>
        <end position="1184"/>
    </location>
</feature>
<gene>
    <name evidence="2" type="ORF">SDC9_16859</name>
</gene>
<comment type="caution">
    <text evidence="2">The sequence shown here is derived from an EMBL/GenBank/DDBJ whole genome shotgun (WGS) entry which is preliminary data.</text>
</comment>
<dbReference type="EMBL" id="VSSQ01000057">
    <property type="protein sequence ID" value="MPL71091.1"/>
    <property type="molecule type" value="Genomic_DNA"/>
</dbReference>
<evidence type="ECO:0000313" key="2">
    <source>
        <dbReference type="EMBL" id="MPL71091.1"/>
    </source>
</evidence>
<sequence>MIIDVSLCDRARKPDRPRARGQGETGRGSLELDEQVLGVDLRAGRDMHGLHRGGAIGVDAGFHLHRLDRQQQVALRHLLPDRDGDRGDRSGHRRADMGGVAGLGLRPRLHRRFHRPVRHAHRARLAVQLEEHLHLAGLVGLAHRLIADLERLARVDLGRDLLARLHAIEEDRRRQGAHRPVLPVPAHVVEEDLRIHQIARQILVIDGIAVQLGRELCPRRLEIDRRQMQPRPLGRGGLALQRLLHDRLGPASGRLSKVALQHVDDRVGEGHVAVGIKHIGLRQPLRHHHQRHVAHHLRRRRDLHDVAEDLVRVGIGLRHRVPAFLKAKAARLRLEVGELAPRHLVQPDFRGGSARARFEGRILRAHRLPVVRHPPDRVDVEAGVALGMGERLDDRAEAGLRGAAREGVHRRVDGIDARLGRGQNRGPGDARGVMGVEVNGQAHLLLQRGDEGAGGGGLEQPRHVLQSEHMGARGLELLRHRDVILQVVFRPLGVQDVAGVADRALADLLGLDHRIHRDAHVLDPVQAVEDAEHVDAGLRRLRHEEPHHVVGIVGIAHPVRGAQQHLRQHVRHRRADVAQPLPGAFLQEAIGDVEGGAAPALDREQIAEIGRIDRRRGDHVDRAHPGRQERLVAVTHRGVGQQQPLLRLHPVGHRLRPFGLEQLPGAGTDRALDLGQARRACLGRRLRPARGLGMAVHRDVGDVGQDLGAAVAPLLELEELGRGVDELRRVAHAQESRVLEQVDDEVDVGAHAADAELAQRAVHAVDGLVGGLRPGGHLHQQAVVIAGDDAARIGGAAVEPDPHAGRGAIGGDAAVIGDEVVLRVLGRHPALQRMARERHFGLRGGARGLGECRALGNADLRLHDVDAGDLLGHGMLDLHARVDLDEVETALVHVHQELDGAGVLIADRIADLQRKAADLGALLGRQIGGRCALDHLLVAPLHGAVALEEVIEMAMRVAEQLHLDMAGAQDHLFQIALAIAEGGLGLAPALAHLLDQLLGAHDRAHAAPAAAPAGLQHQRIADRGRLGLDRVEIIAQHLGRRDHRHARLHRHMPGRGLVAKRAHGLGARADEGDAGLVAGFDEIGVFGQQPIARVDRVGARFLCDADDLGDREIGAHGAQPGADAVGLVRLETVQGELVFLGIDGDGLLAEFIGSPHHADGNLAPVGDQNLAEHHGPSPQWCRKT</sequence>